<dbReference type="RefSeq" id="WP_154786168.1">
    <property type="nucleotide sequence ID" value="NZ_WMBB01000001.1"/>
</dbReference>
<sequence length="153" mass="17069">MNATDTVKIHTDHATAKHLGDWTHSSSFEVKARYGSVVIDLRSPWIEDEQEIVVHADLDHAMVKLLVPEDAVIDQSELSWTGRGRVKDMARPQDAAGRVIRLTGSSTKSEFRIHRGGIAVLSALFSREFFEDARQARKQGRTPTLLDPANAPR</sequence>
<organism evidence="1 2">
    <name type="scientific">Nocardia aurantiaca</name>
    <dbReference type="NCBI Taxonomy" id="2675850"/>
    <lineage>
        <taxon>Bacteria</taxon>
        <taxon>Bacillati</taxon>
        <taxon>Actinomycetota</taxon>
        <taxon>Actinomycetes</taxon>
        <taxon>Mycobacteriales</taxon>
        <taxon>Nocardiaceae</taxon>
        <taxon>Nocardia</taxon>
    </lineage>
</organism>
<name>A0A6I3KW33_9NOCA</name>
<gene>
    <name evidence="1" type="ORF">GLP40_02755</name>
</gene>
<evidence type="ECO:0000313" key="1">
    <source>
        <dbReference type="EMBL" id="MTE11709.1"/>
    </source>
</evidence>
<proteinExistence type="predicted"/>
<dbReference type="Proteomes" id="UP000432464">
    <property type="component" value="Unassembled WGS sequence"/>
</dbReference>
<accession>A0A6I3KW33</accession>
<protein>
    <submittedName>
        <fullName evidence="1">Uncharacterized protein</fullName>
    </submittedName>
</protein>
<dbReference type="EMBL" id="WMBB01000001">
    <property type="protein sequence ID" value="MTE11709.1"/>
    <property type="molecule type" value="Genomic_DNA"/>
</dbReference>
<reference evidence="1 2" key="1">
    <citation type="submission" date="2019-11" db="EMBL/GenBank/DDBJ databases">
        <title>Nocardia sp. nov. CT2-14 isolated from soil.</title>
        <authorList>
            <person name="Kanchanasin P."/>
            <person name="Tanasupawat S."/>
            <person name="Yuki M."/>
            <person name="Kudo T."/>
        </authorList>
    </citation>
    <scope>NUCLEOTIDE SEQUENCE [LARGE SCALE GENOMIC DNA]</scope>
    <source>
        <strain evidence="1 2">CT2-14</strain>
    </source>
</reference>
<evidence type="ECO:0000313" key="2">
    <source>
        <dbReference type="Proteomes" id="UP000432464"/>
    </source>
</evidence>
<keyword evidence="2" id="KW-1185">Reference proteome</keyword>
<comment type="caution">
    <text evidence="1">The sequence shown here is derived from an EMBL/GenBank/DDBJ whole genome shotgun (WGS) entry which is preliminary data.</text>
</comment>
<dbReference type="AlphaFoldDB" id="A0A6I3KW33"/>